<evidence type="ECO:0000259" key="8">
    <source>
        <dbReference type="PROSITE" id="PS50045"/>
    </source>
</evidence>
<dbReference type="InterPro" id="IPR003593">
    <property type="entry name" value="AAA+_ATPase"/>
</dbReference>
<dbReference type="InterPro" id="IPR011006">
    <property type="entry name" value="CheY-like_superfamily"/>
</dbReference>
<feature type="region of interest" description="Disordered" evidence="7">
    <location>
        <begin position="125"/>
        <end position="147"/>
    </location>
</feature>
<dbReference type="FunFam" id="3.40.50.300:FF:000006">
    <property type="entry name" value="DNA-binding transcriptional regulator NtrC"/>
    <property type="match status" value="1"/>
</dbReference>
<evidence type="ECO:0000256" key="5">
    <source>
        <dbReference type="ARBA" id="ARBA00023163"/>
    </source>
</evidence>
<proteinExistence type="predicted"/>
<dbReference type="PROSITE" id="PS50110">
    <property type="entry name" value="RESPONSE_REGULATORY"/>
    <property type="match status" value="1"/>
</dbReference>
<dbReference type="CDD" id="cd00009">
    <property type="entry name" value="AAA"/>
    <property type="match status" value="1"/>
</dbReference>
<dbReference type="Gene3D" id="3.40.50.2300">
    <property type="match status" value="1"/>
</dbReference>
<dbReference type="InterPro" id="IPR025944">
    <property type="entry name" value="Sigma_54_int_dom_CS"/>
</dbReference>
<dbReference type="InterPro" id="IPR002078">
    <property type="entry name" value="Sigma_54_int"/>
</dbReference>
<evidence type="ECO:0000313" key="10">
    <source>
        <dbReference type="EMBL" id="EIJ34286.1"/>
    </source>
</evidence>
<evidence type="ECO:0000256" key="1">
    <source>
        <dbReference type="ARBA" id="ARBA00022741"/>
    </source>
</evidence>
<dbReference type="SUPFAM" id="SSF52172">
    <property type="entry name" value="CheY-like"/>
    <property type="match status" value="1"/>
</dbReference>
<dbReference type="GO" id="GO:0043565">
    <property type="term" value="F:sequence-specific DNA binding"/>
    <property type="evidence" value="ECO:0007669"/>
    <property type="project" value="InterPro"/>
</dbReference>
<evidence type="ECO:0000256" key="6">
    <source>
        <dbReference type="PROSITE-ProRule" id="PRU00169"/>
    </source>
</evidence>
<dbReference type="PROSITE" id="PS50045">
    <property type="entry name" value="SIGMA54_INTERACT_4"/>
    <property type="match status" value="1"/>
</dbReference>
<dbReference type="InterPro" id="IPR001789">
    <property type="entry name" value="Sig_transdc_resp-reg_receiver"/>
</dbReference>
<feature type="modified residue" description="4-aspartylphosphate" evidence="6">
    <location>
        <position position="54"/>
    </location>
</feature>
<dbReference type="EMBL" id="JH651384">
    <property type="protein sequence ID" value="EIJ34286.1"/>
    <property type="molecule type" value="Genomic_DNA"/>
</dbReference>
<gene>
    <name evidence="10" type="ORF">Thini_1703</name>
</gene>
<dbReference type="SUPFAM" id="SSF52540">
    <property type="entry name" value="P-loop containing nucleoside triphosphate hydrolases"/>
    <property type="match status" value="1"/>
</dbReference>
<dbReference type="InterPro" id="IPR027417">
    <property type="entry name" value="P-loop_NTPase"/>
</dbReference>
<keyword evidence="4" id="KW-0238">DNA-binding</keyword>
<evidence type="ECO:0000313" key="11">
    <source>
        <dbReference type="Proteomes" id="UP000005317"/>
    </source>
</evidence>
<dbReference type="Gene3D" id="1.10.8.60">
    <property type="match status" value="1"/>
</dbReference>
<dbReference type="InterPro" id="IPR025662">
    <property type="entry name" value="Sigma_54_int_dom_ATP-bd_1"/>
</dbReference>
<dbReference type="GO" id="GO:0000160">
    <property type="term" value="P:phosphorelay signal transduction system"/>
    <property type="evidence" value="ECO:0007669"/>
    <property type="project" value="InterPro"/>
</dbReference>
<evidence type="ECO:0000259" key="9">
    <source>
        <dbReference type="PROSITE" id="PS50110"/>
    </source>
</evidence>
<organism evidence="10 11">
    <name type="scientific">Thiothrix nivea (strain ATCC 35100 / DSM 5205 / JP2)</name>
    <dbReference type="NCBI Taxonomy" id="870187"/>
    <lineage>
        <taxon>Bacteria</taxon>
        <taxon>Pseudomonadati</taxon>
        <taxon>Pseudomonadota</taxon>
        <taxon>Gammaproteobacteria</taxon>
        <taxon>Thiotrichales</taxon>
        <taxon>Thiotrichaceae</taxon>
        <taxon>Thiothrix</taxon>
    </lineage>
</organism>
<dbReference type="InterPro" id="IPR009057">
    <property type="entry name" value="Homeodomain-like_sf"/>
</dbReference>
<dbReference type="Pfam" id="PF00158">
    <property type="entry name" value="Sigma54_activat"/>
    <property type="match status" value="1"/>
</dbReference>
<dbReference type="RefSeq" id="WP_002708219.1">
    <property type="nucleotide sequence ID" value="NZ_JH651384.1"/>
</dbReference>
<dbReference type="InterPro" id="IPR025943">
    <property type="entry name" value="Sigma_54_int_dom_ATP-bd_2"/>
</dbReference>
<dbReference type="AlphaFoldDB" id="A0A656HFK8"/>
<dbReference type="Proteomes" id="UP000005317">
    <property type="component" value="Unassembled WGS sequence"/>
</dbReference>
<accession>A0A656HFK8</accession>
<dbReference type="Gene3D" id="1.10.10.60">
    <property type="entry name" value="Homeodomain-like"/>
    <property type="match status" value="1"/>
</dbReference>
<dbReference type="InterPro" id="IPR058031">
    <property type="entry name" value="AAA_lid_NorR"/>
</dbReference>
<feature type="compositionally biased region" description="Basic and acidic residues" evidence="7">
    <location>
        <begin position="418"/>
        <end position="427"/>
    </location>
</feature>
<dbReference type="Gene3D" id="3.40.50.300">
    <property type="entry name" value="P-loop containing nucleotide triphosphate hydrolases"/>
    <property type="match status" value="1"/>
</dbReference>
<keyword evidence="11" id="KW-1185">Reference proteome</keyword>
<name>A0A656HFK8_THINJ</name>
<dbReference type="PROSITE" id="PS00675">
    <property type="entry name" value="SIGMA54_INTERACT_1"/>
    <property type="match status" value="1"/>
</dbReference>
<sequence length="482" mass="53057">MTDQTVLIIDDEPDIRELLEITLLRMGLDTVTAGDVQTALEKIEQYQPNLCLTDMKLPDGNGIDIVRYLQKNYPHTPVAVITAFGSMDTAVEALKAGAYDFVSKPVELPKLRDLVQTALKLSAGKKGPHAQADTASDDPHGSSILGDSPAMRQLKATIGKLARSQAPVYIHGESGSGKELVAHQIHLQGNRTKAPFIPVNCGAIPENLMESEFFGHKKGSFTGAVADKQGLFQAAHKGTLFLDEVADLPLTMQVKLLRAIQEGAVKPVGGLEEMPVDVRILSATHKSLEHEVAAGRFRQDLYYRLNVIKLKVPPLRERQEDILPLADFFLRKIAERWQMPPIRLSPAARSELESYVFPGNVRELENILERASTLCDNNTIQPDDLQLPAASITADAVASPLSTPAPISHAPGTTAEEPEGKKAKTEPEPLPAWNPVDEEAERDLILRALEQTRWNRTKAAEVLGMTFRQLRYRIQKYGLDEG</sequence>
<dbReference type="GO" id="GO:0005524">
    <property type="term" value="F:ATP binding"/>
    <property type="evidence" value="ECO:0007669"/>
    <property type="project" value="UniProtKB-KW"/>
</dbReference>
<feature type="domain" description="Sigma-54 factor interaction" evidence="8">
    <location>
        <begin position="144"/>
        <end position="373"/>
    </location>
</feature>
<keyword evidence="3" id="KW-0805">Transcription regulation</keyword>
<dbReference type="SUPFAM" id="SSF46689">
    <property type="entry name" value="Homeodomain-like"/>
    <property type="match status" value="1"/>
</dbReference>
<dbReference type="OrthoDB" id="5297379at2"/>
<evidence type="ECO:0000256" key="2">
    <source>
        <dbReference type="ARBA" id="ARBA00022840"/>
    </source>
</evidence>
<evidence type="ECO:0000256" key="3">
    <source>
        <dbReference type="ARBA" id="ARBA00023015"/>
    </source>
</evidence>
<dbReference type="PANTHER" id="PTHR32071:SF100">
    <property type="entry name" value="RESPONSE REGULATOR PROTEIN PILR"/>
    <property type="match status" value="1"/>
</dbReference>
<dbReference type="PROSITE" id="PS00688">
    <property type="entry name" value="SIGMA54_INTERACT_3"/>
    <property type="match status" value="1"/>
</dbReference>
<keyword evidence="1" id="KW-0547">Nucleotide-binding</keyword>
<keyword evidence="2" id="KW-0067">ATP-binding</keyword>
<dbReference type="PANTHER" id="PTHR32071">
    <property type="entry name" value="TRANSCRIPTIONAL REGULATORY PROTEIN"/>
    <property type="match status" value="1"/>
</dbReference>
<dbReference type="SMART" id="SM00448">
    <property type="entry name" value="REC"/>
    <property type="match status" value="1"/>
</dbReference>
<keyword evidence="6" id="KW-0597">Phosphoprotein</keyword>
<feature type="region of interest" description="Disordered" evidence="7">
    <location>
        <begin position="400"/>
        <end position="434"/>
    </location>
</feature>
<evidence type="ECO:0000256" key="4">
    <source>
        <dbReference type="ARBA" id="ARBA00023125"/>
    </source>
</evidence>
<dbReference type="Pfam" id="PF00072">
    <property type="entry name" value="Response_reg"/>
    <property type="match status" value="1"/>
</dbReference>
<feature type="domain" description="Response regulatory" evidence="9">
    <location>
        <begin position="5"/>
        <end position="119"/>
    </location>
</feature>
<dbReference type="GO" id="GO:0006355">
    <property type="term" value="P:regulation of DNA-templated transcription"/>
    <property type="evidence" value="ECO:0007669"/>
    <property type="project" value="InterPro"/>
</dbReference>
<dbReference type="Pfam" id="PF25601">
    <property type="entry name" value="AAA_lid_14"/>
    <property type="match status" value="1"/>
</dbReference>
<dbReference type="SMART" id="SM00382">
    <property type="entry name" value="AAA"/>
    <property type="match status" value="1"/>
</dbReference>
<dbReference type="Pfam" id="PF02954">
    <property type="entry name" value="HTH_8"/>
    <property type="match status" value="1"/>
</dbReference>
<dbReference type="PROSITE" id="PS00676">
    <property type="entry name" value="SIGMA54_INTERACT_2"/>
    <property type="match status" value="1"/>
</dbReference>
<dbReference type="InterPro" id="IPR002197">
    <property type="entry name" value="HTH_Fis"/>
</dbReference>
<reference evidence="11" key="1">
    <citation type="journal article" date="2011" name="Stand. Genomic Sci.">
        <title>Genome sequence of the filamentous, gliding Thiothrix nivea neotype strain (JP2(T)).</title>
        <authorList>
            <person name="Lapidus A."/>
            <person name="Nolan M."/>
            <person name="Lucas S."/>
            <person name="Glavina Del Rio T."/>
            <person name="Tice H."/>
            <person name="Cheng J.F."/>
            <person name="Tapia R."/>
            <person name="Han C."/>
            <person name="Goodwin L."/>
            <person name="Pitluck S."/>
            <person name="Liolios K."/>
            <person name="Pagani I."/>
            <person name="Ivanova N."/>
            <person name="Huntemann M."/>
            <person name="Mavromatis K."/>
            <person name="Mikhailova N."/>
            <person name="Pati A."/>
            <person name="Chen A."/>
            <person name="Palaniappan K."/>
            <person name="Land M."/>
            <person name="Brambilla E.M."/>
            <person name="Rohde M."/>
            <person name="Abt B."/>
            <person name="Verbarg S."/>
            <person name="Goker M."/>
            <person name="Bristow J."/>
            <person name="Eisen J.A."/>
            <person name="Markowitz V."/>
            <person name="Hugenholtz P."/>
            <person name="Kyrpides N.C."/>
            <person name="Klenk H.P."/>
            <person name="Woyke T."/>
        </authorList>
    </citation>
    <scope>NUCLEOTIDE SEQUENCE [LARGE SCALE GENOMIC DNA]</scope>
    <source>
        <strain evidence="11">ATCC 35100 / DSM 5205 / JP2</strain>
    </source>
</reference>
<dbReference type="PRINTS" id="PR01590">
    <property type="entry name" value="HTHFIS"/>
</dbReference>
<protein>
    <submittedName>
        <fullName evidence="10">Two-component response regulator PilR</fullName>
    </submittedName>
</protein>
<keyword evidence="5" id="KW-0804">Transcription</keyword>
<evidence type="ECO:0000256" key="7">
    <source>
        <dbReference type="SAM" id="MobiDB-lite"/>
    </source>
</evidence>